<dbReference type="RefSeq" id="WP_054350551.1">
    <property type="nucleotide sequence ID" value="NZ_JACOOU010000001.1"/>
</dbReference>
<keyword evidence="1" id="KW-0812">Transmembrane</keyword>
<dbReference type="InterPro" id="IPR025377">
    <property type="entry name" value="DUF4367"/>
</dbReference>
<protein>
    <submittedName>
        <fullName evidence="3">DUF4367 domain-containing protein</fullName>
    </submittedName>
</protein>
<keyword evidence="4" id="KW-1185">Reference proteome</keyword>
<feature type="transmembrane region" description="Helical" evidence="1">
    <location>
        <begin position="62"/>
        <end position="82"/>
    </location>
</feature>
<keyword evidence="1" id="KW-0472">Membrane</keyword>
<dbReference type="Pfam" id="PF14285">
    <property type="entry name" value="DUF4367"/>
    <property type="match status" value="1"/>
</dbReference>
<proteinExistence type="predicted"/>
<evidence type="ECO:0000313" key="3">
    <source>
        <dbReference type="EMBL" id="MBC5671087.1"/>
    </source>
</evidence>
<evidence type="ECO:0000313" key="4">
    <source>
        <dbReference type="Proteomes" id="UP000654573"/>
    </source>
</evidence>
<keyword evidence="1" id="KW-1133">Transmembrane helix</keyword>
<name>A0ABR7F7A5_9FIRM</name>
<reference evidence="3 4" key="1">
    <citation type="submission" date="2020-08" db="EMBL/GenBank/DDBJ databases">
        <title>Genome public.</title>
        <authorList>
            <person name="Liu C."/>
            <person name="Sun Q."/>
        </authorList>
    </citation>
    <scope>NUCLEOTIDE SEQUENCE [LARGE SCALE GENOMIC DNA]</scope>
    <source>
        <strain evidence="3 4">NSJ-34</strain>
    </source>
</reference>
<evidence type="ECO:0000256" key="1">
    <source>
        <dbReference type="SAM" id="Phobius"/>
    </source>
</evidence>
<gene>
    <name evidence="3" type="ORF">H8S76_02420</name>
</gene>
<accession>A0ABR7F7A5</accession>
<evidence type="ECO:0000259" key="2">
    <source>
        <dbReference type="Pfam" id="PF14285"/>
    </source>
</evidence>
<feature type="domain" description="DUF4367" evidence="2">
    <location>
        <begin position="114"/>
        <end position="215"/>
    </location>
</feature>
<comment type="caution">
    <text evidence="3">The sequence shown here is derived from an EMBL/GenBank/DDBJ whole genome shotgun (WGS) entry which is preliminary data.</text>
</comment>
<dbReference type="Proteomes" id="UP000654573">
    <property type="component" value="Unassembled WGS sequence"/>
</dbReference>
<sequence>MPDTDKRIKEVWEIIVDERSDTIPREEELKDSLYFSKEFPEQRTRHLPEKFIYIRGKTFSKLVVCIVILIILASSVTVYAVVQMLERHINDINTDIRLSWENIEKTEIEDRYFPVYIPLQSYIAKKDITDNTTIVEYTDGHHEICFRQELSTGEGSFDNENTDESLLTINGAEAVYFEKHNEKTLIFSDYGYVFYIDTSSEDITKEQLIHMAESIEKESGYE</sequence>
<organism evidence="3 4">
    <name type="scientific">Blautia celeris</name>
    <dbReference type="NCBI Taxonomy" id="2763026"/>
    <lineage>
        <taxon>Bacteria</taxon>
        <taxon>Bacillati</taxon>
        <taxon>Bacillota</taxon>
        <taxon>Clostridia</taxon>
        <taxon>Lachnospirales</taxon>
        <taxon>Lachnospiraceae</taxon>
        <taxon>Blautia</taxon>
    </lineage>
</organism>
<dbReference type="EMBL" id="JACOOU010000001">
    <property type="protein sequence ID" value="MBC5671087.1"/>
    <property type="molecule type" value="Genomic_DNA"/>
</dbReference>